<organism evidence="2 3">
    <name type="scientific">Hymenobacter polaris</name>
    <dbReference type="NCBI Taxonomy" id="2682546"/>
    <lineage>
        <taxon>Bacteria</taxon>
        <taxon>Pseudomonadati</taxon>
        <taxon>Bacteroidota</taxon>
        <taxon>Cytophagia</taxon>
        <taxon>Cytophagales</taxon>
        <taxon>Hymenobacteraceae</taxon>
        <taxon>Hymenobacter</taxon>
    </lineage>
</organism>
<name>A0A7Y0AD48_9BACT</name>
<dbReference type="EMBL" id="JABBGH010000001">
    <property type="protein sequence ID" value="NML65171.1"/>
    <property type="molecule type" value="Genomic_DNA"/>
</dbReference>
<dbReference type="Gene3D" id="1.10.30.50">
    <property type="match status" value="1"/>
</dbReference>
<dbReference type="SMART" id="SM00507">
    <property type="entry name" value="HNHc"/>
    <property type="match status" value="1"/>
</dbReference>
<dbReference type="Pfam" id="PF01844">
    <property type="entry name" value="HNH"/>
    <property type="match status" value="1"/>
</dbReference>
<dbReference type="GO" id="GO:0008270">
    <property type="term" value="F:zinc ion binding"/>
    <property type="evidence" value="ECO:0007669"/>
    <property type="project" value="InterPro"/>
</dbReference>
<comment type="caution">
    <text evidence="2">The sequence shown here is derived from an EMBL/GenBank/DDBJ whole genome shotgun (WGS) entry which is preliminary data.</text>
</comment>
<evidence type="ECO:0000259" key="1">
    <source>
        <dbReference type="SMART" id="SM00507"/>
    </source>
</evidence>
<dbReference type="InterPro" id="IPR003615">
    <property type="entry name" value="HNH_nuc"/>
</dbReference>
<dbReference type="AlphaFoldDB" id="A0A7Y0AD48"/>
<dbReference type="InterPro" id="IPR002711">
    <property type="entry name" value="HNH"/>
</dbReference>
<proteinExistence type="predicted"/>
<gene>
    <name evidence="2" type="ORF">HHL22_08140</name>
</gene>
<keyword evidence="3" id="KW-1185">Reference proteome</keyword>
<keyword evidence="2" id="KW-0255">Endonuclease</keyword>
<sequence>MINYFRRYQTGMVLAELYPTIEGKCACGCGKDIPQSRKKWYSTDCRDMAYRTFAIIKGDTSEIRKYLYQLDGGACRYCGSITDDWQADHILPVFEGGAACDISNFQTLCLDCHNEKTHSFPHHNAISSQAVSIVRMRSVYDLGQQSIVA</sequence>
<dbReference type="GO" id="GO:0003676">
    <property type="term" value="F:nucleic acid binding"/>
    <property type="evidence" value="ECO:0007669"/>
    <property type="project" value="InterPro"/>
</dbReference>
<dbReference type="Proteomes" id="UP000559626">
    <property type="component" value="Unassembled WGS sequence"/>
</dbReference>
<feature type="domain" description="HNH nuclease" evidence="1">
    <location>
        <begin position="62"/>
        <end position="114"/>
    </location>
</feature>
<reference evidence="2 3" key="1">
    <citation type="submission" date="2020-04" db="EMBL/GenBank/DDBJ databases">
        <title>Hymenobacter polaris sp. nov., isolated from Arctic soil.</title>
        <authorList>
            <person name="Dahal R.H."/>
        </authorList>
    </citation>
    <scope>NUCLEOTIDE SEQUENCE [LARGE SCALE GENOMIC DNA]</scope>
    <source>
        <strain evidence="2 3">RP-2-7</strain>
    </source>
</reference>
<keyword evidence="2" id="KW-0540">Nuclease</keyword>
<protein>
    <submittedName>
        <fullName evidence="2">HNH endonuclease</fullName>
    </submittedName>
</protein>
<dbReference type="GO" id="GO:0004519">
    <property type="term" value="F:endonuclease activity"/>
    <property type="evidence" value="ECO:0007669"/>
    <property type="project" value="UniProtKB-KW"/>
</dbReference>
<dbReference type="CDD" id="cd00085">
    <property type="entry name" value="HNHc"/>
    <property type="match status" value="1"/>
</dbReference>
<evidence type="ECO:0000313" key="2">
    <source>
        <dbReference type="EMBL" id="NML65171.1"/>
    </source>
</evidence>
<keyword evidence="2" id="KW-0378">Hydrolase</keyword>
<evidence type="ECO:0000313" key="3">
    <source>
        <dbReference type="Proteomes" id="UP000559626"/>
    </source>
</evidence>
<accession>A0A7Y0AD48</accession>